<dbReference type="PROSITE" id="PS50885">
    <property type="entry name" value="HAMP"/>
    <property type="match status" value="1"/>
</dbReference>
<keyword evidence="9" id="KW-0902">Two-component regulatory system</keyword>
<reference evidence="13 14" key="1">
    <citation type="submission" date="2024-04" db="EMBL/GenBank/DDBJ databases">
        <title>Luteolibacter sp. isolated from soil.</title>
        <authorList>
            <person name="An J."/>
        </authorList>
    </citation>
    <scope>NUCLEOTIDE SEQUENCE [LARGE SCALE GENOMIC DNA]</scope>
    <source>
        <strain evidence="13 14">Y139</strain>
    </source>
</reference>
<comment type="catalytic activity">
    <reaction evidence="1">
        <text>ATP + protein L-histidine = ADP + protein N-phospho-L-histidine.</text>
        <dbReference type="EC" id="2.7.13.3"/>
    </reaction>
</comment>
<dbReference type="PROSITE" id="PS50109">
    <property type="entry name" value="HIS_KIN"/>
    <property type="match status" value="1"/>
</dbReference>
<evidence type="ECO:0000313" key="13">
    <source>
        <dbReference type="EMBL" id="MEK7951513.1"/>
    </source>
</evidence>
<dbReference type="CDD" id="cd00082">
    <property type="entry name" value="HisKA"/>
    <property type="match status" value="1"/>
</dbReference>
<dbReference type="InterPro" id="IPR036890">
    <property type="entry name" value="HATPase_C_sf"/>
</dbReference>
<organism evidence="13 14">
    <name type="scientific">Luteolibacter soli</name>
    <dbReference type="NCBI Taxonomy" id="3135280"/>
    <lineage>
        <taxon>Bacteria</taxon>
        <taxon>Pseudomonadati</taxon>
        <taxon>Verrucomicrobiota</taxon>
        <taxon>Verrucomicrobiia</taxon>
        <taxon>Verrucomicrobiales</taxon>
        <taxon>Verrucomicrobiaceae</taxon>
        <taxon>Luteolibacter</taxon>
    </lineage>
</organism>
<evidence type="ECO:0000256" key="7">
    <source>
        <dbReference type="ARBA" id="ARBA00022777"/>
    </source>
</evidence>
<keyword evidence="8 10" id="KW-1133">Transmembrane helix</keyword>
<evidence type="ECO:0000256" key="4">
    <source>
        <dbReference type="ARBA" id="ARBA00022553"/>
    </source>
</evidence>
<dbReference type="PANTHER" id="PTHR45436">
    <property type="entry name" value="SENSOR HISTIDINE KINASE YKOH"/>
    <property type="match status" value="1"/>
</dbReference>
<evidence type="ECO:0000313" key="14">
    <source>
        <dbReference type="Proteomes" id="UP001371305"/>
    </source>
</evidence>
<dbReference type="PANTHER" id="PTHR45436:SF5">
    <property type="entry name" value="SENSOR HISTIDINE KINASE TRCS"/>
    <property type="match status" value="1"/>
</dbReference>
<keyword evidence="13" id="KW-0067">ATP-binding</keyword>
<evidence type="ECO:0000256" key="10">
    <source>
        <dbReference type="SAM" id="Phobius"/>
    </source>
</evidence>
<sequence>MRSLRSALTIRLLLGGTLLLGMAGMGFQWRLRKSLVTEFDSGLLVTAHSLQVLIENENGKIRMETEAEGMPEFSHRGGASVYLLHYPDGREIQRSPSLEDFKLEAPAPTSSTPAFSEVTLPDHRRMRCVSLIARVDGGDHKGREKPDTLIPVTLSVGRDIQPLEHTLREIRNALAATGALTLGALVLLLLWGVRRGLAPVGKLVGDISKIDGRSLSTRLDPGRTPSELVPVVDRLNELLARLERTFEREKRFTADVSHELRTPLAELRALAEVNLLAPPASAHENSDCWSEVQSIALRMESLSIHLLDLARAEQPYRIPLREAVDMNALLTRTLERHATSAAAHDITFDVHAREPVTQESDPVLMELILSNLIGNVTHHAVPGSTCTIALERGTLKVCNAVSGLSPADLPHLFDRYWKSDRSRTDGRRLGLGLTLAMQAATLLGGTLEPAFDPQRSILTFILHFQHPASHRDPNPLV</sequence>
<dbReference type="Pfam" id="PF02518">
    <property type="entry name" value="HATPase_c"/>
    <property type="match status" value="1"/>
</dbReference>
<dbReference type="Gene3D" id="1.10.287.130">
    <property type="match status" value="1"/>
</dbReference>
<keyword evidence="4" id="KW-0597">Phosphoprotein</keyword>
<keyword evidence="5" id="KW-0808">Transferase</keyword>
<evidence type="ECO:0000256" key="6">
    <source>
        <dbReference type="ARBA" id="ARBA00022692"/>
    </source>
</evidence>
<evidence type="ECO:0000256" key="8">
    <source>
        <dbReference type="ARBA" id="ARBA00022989"/>
    </source>
</evidence>
<accession>A0ABU9AVF7</accession>
<keyword evidence="6 10" id="KW-0812">Transmembrane</keyword>
<feature type="domain" description="HAMP" evidence="12">
    <location>
        <begin position="194"/>
        <end position="247"/>
    </location>
</feature>
<dbReference type="SUPFAM" id="SSF55874">
    <property type="entry name" value="ATPase domain of HSP90 chaperone/DNA topoisomerase II/histidine kinase"/>
    <property type="match status" value="1"/>
</dbReference>
<gene>
    <name evidence="13" type="ORF">WKV53_13435</name>
</gene>
<dbReference type="SMART" id="SM00387">
    <property type="entry name" value="HATPase_c"/>
    <property type="match status" value="1"/>
</dbReference>
<proteinExistence type="predicted"/>
<dbReference type="GO" id="GO:0005524">
    <property type="term" value="F:ATP binding"/>
    <property type="evidence" value="ECO:0007669"/>
    <property type="project" value="UniProtKB-KW"/>
</dbReference>
<evidence type="ECO:0000256" key="1">
    <source>
        <dbReference type="ARBA" id="ARBA00000085"/>
    </source>
</evidence>
<protein>
    <recommendedName>
        <fullName evidence="3">histidine kinase</fullName>
        <ecNumber evidence="3">2.7.13.3</ecNumber>
    </recommendedName>
</protein>
<evidence type="ECO:0000259" key="11">
    <source>
        <dbReference type="PROSITE" id="PS50109"/>
    </source>
</evidence>
<feature type="transmembrane region" description="Helical" evidence="10">
    <location>
        <begin position="12"/>
        <end position="31"/>
    </location>
</feature>
<evidence type="ECO:0000256" key="9">
    <source>
        <dbReference type="ARBA" id="ARBA00023012"/>
    </source>
</evidence>
<dbReference type="Pfam" id="PF00512">
    <property type="entry name" value="HisKA"/>
    <property type="match status" value="1"/>
</dbReference>
<keyword evidence="14" id="KW-1185">Reference proteome</keyword>
<dbReference type="SUPFAM" id="SSF47384">
    <property type="entry name" value="Homodimeric domain of signal transducing histidine kinase"/>
    <property type="match status" value="1"/>
</dbReference>
<evidence type="ECO:0000256" key="2">
    <source>
        <dbReference type="ARBA" id="ARBA00004370"/>
    </source>
</evidence>
<dbReference type="SMART" id="SM00388">
    <property type="entry name" value="HisKA"/>
    <property type="match status" value="1"/>
</dbReference>
<dbReference type="InterPro" id="IPR036097">
    <property type="entry name" value="HisK_dim/P_sf"/>
</dbReference>
<dbReference type="InterPro" id="IPR050428">
    <property type="entry name" value="TCS_sensor_his_kinase"/>
</dbReference>
<dbReference type="InterPro" id="IPR003594">
    <property type="entry name" value="HATPase_dom"/>
</dbReference>
<keyword evidence="13" id="KW-0547">Nucleotide-binding</keyword>
<name>A0ABU9AVF7_9BACT</name>
<dbReference type="Gene3D" id="3.30.565.10">
    <property type="entry name" value="Histidine kinase-like ATPase, C-terminal domain"/>
    <property type="match status" value="1"/>
</dbReference>
<comment type="subcellular location">
    <subcellularLocation>
        <location evidence="2">Membrane</location>
    </subcellularLocation>
</comment>
<dbReference type="EC" id="2.7.13.3" evidence="3"/>
<dbReference type="InterPro" id="IPR003661">
    <property type="entry name" value="HisK_dim/P_dom"/>
</dbReference>
<dbReference type="InterPro" id="IPR005467">
    <property type="entry name" value="His_kinase_dom"/>
</dbReference>
<dbReference type="EMBL" id="JBBUKT010000004">
    <property type="protein sequence ID" value="MEK7951513.1"/>
    <property type="molecule type" value="Genomic_DNA"/>
</dbReference>
<evidence type="ECO:0000259" key="12">
    <source>
        <dbReference type="PROSITE" id="PS50885"/>
    </source>
</evidence>
<dbReference type="InterPro" id="IPR003660">
    <property type="entry name" value="HAMP_dom"/>
</dbReference>
<feature type="domain" description="Histidine kinase" evidence="11">
    <location>
        <begin position="255"/>
        <end position="466"/>
    </location>
</feature>
<keyword evidence="10" id="KW-0472">Membrane</keyword>
<dbReference type="RefSeq" id="WP_341405116.1">
    <property type="nucleotide sequence ID" value="NZ_JBBUKT010000004.1"/>
</dbReference>
<evidence type="ECO:0000256" key="3">
    <source>
        <dbReference type="ARBA" id="ARBA00012438"/>
    </source>
</evidence>
<evidence type="ECO:0000256" key="5">
    <source>
        <dbReference type="ARBA" id="ARBA00022679"/>
    </source>
</evidence>
<comment type="caution">
    <text evidence="13">The sequence shown here is derived from an EMBL/GenBank/DDBJ whole genome shotgun (WGS) entry which is preliminary data.</text>
</comment>
<dbReference type="Proteomes" id="UP001371305">
    <property type="component" value="Unassembled WGS sequence"/>
</dbReference>
<keyword evidence="7" id="KW-0418">Kinase</keyword>